<dbReference type="RefSeq" id="XP_019535197.2">
    <property type="nucleotide sequence ID" value="XM_019679652.3"/>
</dbReference>
<protein>
    <recommendedName>
        <fullName evidence="2">Chitin-binding type-2 domain-containing protein</fullName>
    </recommendedName>
</protein>
<accession>A0ABM2A3V4</accession>
<organism evidence="3 4">
    <name type="scientific">Aedes albopictus</name>
    <name type="common">Asian tiger mosquito</name>
    <name type="synonym">Stegomyia albopicta</name>
    <dbReference type="NCBI Taxonomy" id="7160"/>
    <lineage>
        <taxon>Eukaryota</taxon>
        <taxon>Metazoa</taxon>
        <taxon>Ecdysozoa</taxon>
        <taxon>Arthropoda</taxon>
        <taxon>Hexapoda</taxon>
        <taxon>Insecta</taxon>
        <taxon>Pterygota</taxon>
        <taxon>Neoptera</taxon>
        <taxon>Endopterygota</taxon>
        <taxon>Diptera</taxon>
        <taxon>Nematocera</taxon>
        <taxon>Culicoidea</taxon>
        <taxon>Culicidae</taxon>
        <taxon>Culicinae</taxon>
        <taxon>Aedini</taxon>
        <taxon>Aedes</taxon>
        <taxon>Stegomyia</taxon>
    </lineage>
</organism>
<dbReference type="SMART" id="SM00494">
    <property type="entry name" value="ChtBD2"/>
    <property type="match status" value="2"/>
</dbReference>
<dbReference type="InterPro" id="IPR036508">
    <property type="entry name" value="Chitin-bd_dom_sf"/>
</dbReference>
<sequence>MASRVVLLVCALVQLSTAAVEVPGRLVKSSSAVSFSPFAAATEPTCDGFSVYTVCSDCNNVLVCLGSTNSKKNCTATSPTTPYCVNGACSASYDSAGECTPSGVTCTGVGFFPDPKVCQNYHYCEAVGEESSVYECPPNYVYNAETTLCKQKVYATDCVTVKCDESKVFVAYGTSKKYYAFCQFANSVATSIQVLMCPDGYSFDGSNCVFKCPGAGNYGHMDPKKYFQCYYSGAQLIYTIQSCPSGKNYDKDLRVCTTPKTTTTLKPTTTAQPNV</sequence>
<evidence type="ECO:0000256" key="1">
    <source>
        <dbReference type="SAM" id="SignalP"/>
    </source>
</evidence>
<dbReference type="EnsemblMetazoa" id="AALFPA23_024197.R36069">
    <property type="protein sequence ID" value="AALFPA23_024197.P36069"/>
    <property type="gene ID" value="AALFPA23_024197"/>
</dbReference>
<dbReference type="Gene3D" id="2.170.140.10">
    <property type="entry name" value="Chitin binding domain"/>
    <property type="match status" value="1"/>
</dbReference>
<name>A0ABM2A3V4_AEDAL</name>
<keyword evidence="4" id="KW-1185">Reference proteome</keyword>
<evidence type="ECO:0000259" key="2">
    <source>
        <dbReference type="PROSITE" id="PS50940"/>
    </source>
</evidence>
<dbReference type="PROSITE" id="PS50940">
    <property type="entry name" value="CHIT_BIND_II"/>
    <property type="match status" value="1"/>
</dbReference>
<feature type="signal peptide" evidence="1">
    <location>
        <begin position="1"/>
        <end position="18"/>
    </location>
</feature>
<dbReference type="Pfam" id="PF01607">
    <property type="entry name" value="CBM_14"/>
    <property type="match status" value="2"/>
</dbReference>
<evidence type="ECO:0000313" key="4">
    <source>
        <dbReference type="Proteomes" id="UP000069940"/>
    </source>
</evidence>
<feature type="domain" description="Chitin-binding type-2" evidence="2">
    <location>
        <begin position="103"/>
        <end position="160"/>
    </location>
</feature>
<feature type="chain" id="PRO_5045747835" description="Chitin-binding type-2 domain-containing protein" evidence="1">
    <location>
        <begin position="19"/>
        <end position="275"/>
    </location>
</feature>
<reference evidence="3" key="2">
    <citation type="submission" date="2025-05" db="UniProtKB">
        <authorList>
            <consortium name="EnsemblMetazoa"/>
        </authorList>
    </citation>
    <scope>IDENTIFICATION</scope>
    <source>
        <strain evidence="3">Foshan</strain>
    </source>
</reference>
<evidence type="ECO:0000313" key="3">
    <source>
        <dbReference type="EnsemblMetazoa" id="AALFPA23_024197.P36069"/>
    </source>
</evidence>
<dbReference type="Proteomes" id="UP000069940">
    <property type="component" value="Unassembled WGS sequence"/>
</dbReference>
<keyword evidence="1" id="KW-0732">Signal</keyword>
<dbReference type="InterPro" id="IPR002557">
    <property type="entry name" value="Chitin-bd_dom"/>
</dbReference>
<dbReference type="GeneID" id="109406556"/>
<reference evidence="4" key="1">
    <citation type="journal article" date="2015" name="Proc. Natl. Acad. Sci. U.S.A.">
        <title>Genome sequence of the Asian Tiger mosquito, Aedes albopictus, reveals insights into its biology, genetics, and evolution.</title>
        <authorList>
            <person name="Chen X.G."/>
            <person name="Jiang X."/>
            <person name="Gu J."/>
            <person name="Xu M."/>
            <person name="Wu Y."/>
            <person name="Deng Y."/>
            <person name="Zhang C."/>
            <person name="Bonizzoni M."/>
            <person name="Dermauw W."/>
            <person name="Vontas J."/>
            <person name="Armbruster P."/>
            <person name="Huang X."/>
            <person name="Yang Y."/>
            <person name="Zhang H."/>
            <person name="He W."/>
            <person name="Peng H."/>
            <person name="Liu Y."/>
            <person name="Wu K."/>
            <person name="Chen J."/>
            <person name="Lirakis M."/>
            <person name="Topalis P."/>
            <person name="Van Leeuwen T."/>
            <person name="Hall A.B."/>
            <person name="Jiang X."/>
            <person name="Thorpe C."/>
            <person name="Mueller R.L."/>
            <person name="Sun C."/>
            <person name="Waterhouse R.M."/>
            <person name="Yan G."/>
            <person name="Tu Z.J."/>
            <person name="Fang X."/>
            <person name="James A.A."/>
        </authorList>
    </citation>
    <scope>NUCLEOTIDE SEQUENCE [LARGE SCALE GENOMIC DNA]</scope>
    <source>
        <strain evidence="4">Foshan</strain>
    </source>
</reference>
<proteinExistence type="predicted"/>
<dbReference type="SUPFAM" id="SSF57625">
    <property type="entry name" value="Invertebrate chitin-binding proteins"/>
    <property type="match status" value="2"/>
</dbReference>